<accession>A0A9X0AH07</accession>
<sequence>MMPESNALKAGAGVARQGYGENGMLRGEGVGEGESVDRKGNKKGRDGRDGMGTGKGMGDKDGYGNVKDKRLRGLFVFAHKLENDLDSLDASLSRDVFNFTFTTVEGNGTFKELENNIATFPTKLSASARDKAQELDEKATRIWNLATRLKRSLPDENDMEVDDDGSKTWDKKNELKGLLIMVRMFAFLLLDCANECGNAAACLREGTSGNKDKENVEKAKGNLLRLMKVGIKTGRDCLSMYRFLIRERAGIGEFLLIMICGSDGQKIDYAVKALEKLAGYAGYSEELLRAYASSGKSEEKATCARFTAEYFVLRTLLAWRQDDMQLAEHMFNKSMSSKELFDHSTTESLSDTLYEMGKALHEKKQHALSVKWLERAYNVLSGDDLDKLSADATELRISIIQTLIKALLESKISDSIQRARDLVDLLEGELGDKLVVLLLKLELLMEIPNETFDGSAYSAILNKMTRTLVLNSINLRLFMFHVKKLHEKAPSLACGVLDEMIRLRVKEIATMTEWLEKVLHTRIWMAVGGRETGELFVAIEGFLTMIAEDVEKSIGVEATMIAHSLIWKKIEANYSMSEYEITEKWCRLAMHRLFEKPGEANMAKISRKLLLCALSRGDINSARNIFGSMSDSAKEDPLTRFLMYKIAIRSEEVELAAECLEKVASCSEDPSLLFACVLDAQKVGNKTHVLNALWLVLEKCGYGLQENVHLPSIIRMIVVLLIDVIGTEEASISDTRENIEKLCVLFEKALNVIQKSSNREIWTILELEWFSRNSYNLSLKHLSIWDPNHSLRMLACCIGFIDRYPQDIGEDAHEDVTLRKMFCNFCAATIFVSIARAEQNLESQLQFYLNLRKHVTSFNHLLQEKLEKLEVEITEDLLQKLSVLLAFDFEAACRLKDWDGLGEIILNAGVCKSMNVYELMADCILSCEAPTQVLIMTLKKITNKTWEMEEFDTVKLSKYMRCLFQAAMVNDDKIAEELLDQVCMLAADAAETEIPYPTQELDWLATKSFNHAIDLYSADQDEACRRWAGKSIAVAGYCGDEGNLKKLLLGRFGGLKFDV</sequence>
<dbReference type="AlphaFoldDB" id="A0A9X0AH07"/>
<dbReference type="OrthoDB" id="65716at2759"/>
<dbReference type="Proteomes" id="UP001152300">
    <property type="component" value="Unassembled WGS sequence"/>
</dbReference>
<reference evidence="3" key="1">
    <citation type="submission" date="2022-11" db="EMBL/GenBank/DDBJ databases">
        <title>Genome Resource of Sclerotinia nivalis Strain SnTB1, a Plant Pathogen Isolated from American Ginseng.</title>
        <authorList>
            <person name="Fan S."/>
        </authorList>
    </citation>
    <scope>NUCLEOTIDE SEQUENCE</scope>
    <source>
        <strain evidence="3">SnTB1</strain>
    </source>
</reference>
<organism evidence="3 4">
    <name type="scientific">Sclerotinia nivalis</name>
    <dbReference type="NCBI Taxonomy" id="352851"/>
    <lineage>
        <taxon>Eukaryota</taxon>
        <taxon>Fungi</taxon>
        <taxon>Dikarya</taxon>
        <taxon>Ascomycota</taxon>
        <taxon>Pezizomycotina</taxon>
        <taxon>Leotiomycetes</taxon>
        <taxon>Helotiales</taxon>
        <taxon>Sclerotiniaceae</taxon>
        <taxon>Sclerotinia</taxon>
    </lineage>
</organism>
<dbReference type="EMBL" id="JAPEIS010000010">
    <property type="protein sequence ID" value="KAJ8062669.1"/>
    <property type="molecule type" value="Genomic_DNA"/>
</dbReference>
<dbReference type="InterPro" id="IPR039057">
    <property type="entry name" value="Spo22/ZIP4"/>
</dbReference>
<comment type="caution">
    <text evidence="3">The sequence shown here is derived from an EMBL/GenBank/DDBJ whole genome shotgun (WGS) entry which is preliminary data.</text>
</comment>
<keyword evidence="4" id="KW-1185">Reference proteome</keyword>
<dbReference type="InterPro" id="IPR013940">
    <property type="entry name" value="Spo22/ZIP4/TEX11"/>
</dbReference>
<dbReference type="GO" id="GO:0051321">
    <property type="term" value="P:meiotic cell cycle"/>
    <property type="evidence" value="ECO:0007669"/>
    <property type="project" value="UniProtKB-KW"/>
</dbReference>
<name>A0A9X0AH07_9HELO</name>
<evidence type="ECO:0000313" key="3">
    <source>
        <dbReference type="EMBL" id="KAJ8062669.1"/>
    </source>
</evidence>
<evidence type="ECO:0000256" key="1">
    <source>
        <dbReference type="ARBA" id="ARBA00023254"/>
    </source>
</evidence>
<dbReference type="GO" id="GO:0090173">
    <property type="term" value="P:regulation of synaptonemal complex assembly"/>
    <property type="evidence" value="ECO:0007669"/>
    <property type="project" value="InterPro"/>
</dbReference>
<keyword evidence="1" id="KW-0469">Meiosis</keyword>
<protein>
    <recommendedName>
        <fullName evidence="5">Protein ZIP4 homolog</fullName>
    </recommendedName>
</protein>
<dbReference type="PANTHER" id="PTHR40375:SF2">
    <property type="entry name" value="SPORULATION-SPECIFIC PROTEIN 22"/>
    <property type="match status" value="1"/>
</dbReference>
<evidence type="ECO:0008006" key="5">
    <source>
        <dbReference type="Google" id="ProtNLM"/>
    </source>
</evidence>
<proteinExistence type="predicted"/>
<dbReference type="Pfam" id="PF08631">
    <property type="entry name" value="SPO22"/>
    <property type="match status" value="1"/>
</dbReference>
<feature type="compositionally biased region" description="Basic and acidic residues" evidence="2">
    <location>
        <begin position="35"/>
        <end position="49"/>
    </location>
</feature>
<evidence type="ECO:0000313" key="4">
    <source>
        <dbReference type="Proteomes" id="UP001152300"/>
    </source>
</evidence>
<evidence type="ECO:0000256" key="2">
    <source>
        <dbReference type="SAM" id="MobiDB-lite"/>
    </source>
</evidence>
<feature type="region of interest" description="Disordered" evidence="2">
    <location>
        <begin position="18"/>
        <end position="61"/>
    </location>
</feature>
<gene>
    <name evidence="3" type="ORF">OCU04_009191</name>
</gene>
<dbReference type="PANTHER" id="PTHR40375">
    <property type="entry name" value="SPORULATION-SPECIFIC PROTEIN 22"/>
    <property type="match status" value="1"/>
</dbReference>